<comment type="catalytic activity">
    <reaction evidence="1 7">
        <text>Cleavage of hydrophobic, N-terminal signal or leader sequences from secreted and periplasmic proteins.</text>
        <dbReference type="EC" id="3.4.21.89"/>
    </reaction>
</comment>
<dbReference type="GO" id="GO:0009003">
    <property type="term" value="F:signal peptidase activity"/>
    <property type="evidence" value="ECO:0007669"/>
    <property type="project" value="UniProtKB-EC"/>
</dbReference>
<evidence type="ECO:0000313" key="10">
    <source>
        <dbReference type="Proteomes" id="UP000187185"/>
    </source>
</evidence>
<evidence type="ECO:0000256" key="2">
    <source>
        <dbReference type="ARBA" id="ARBA00004401"/>
    </source>
</evidence>
<evidence type="ECO:0000259" key="8">
    <source>
        <dbReference type="Pfam" id="PF10502"/>
    </source>
</evidence>
<dbReference type="PROSITE" id="PS00761">
    <property type="entry name" value="SPASE_I_3"/>
    <property type="match status" value="1"/>
</dbReference>
<organism evidence="9 10">
    <name type="scientific">Microbacterium aurum</name>
    <dbReference type="NCBI Taxonomy" id="36805"/>
    <lineage>
        <taxon>Bacteria</taxon>
        <taxon>Bacillati</taxon>
        <taxon>Actinomycetota</taxon>
        <taxon>Actinomycetes</taxon>
        <taxon>Micrococcales</taxon>
        <taxon>Microbacteriaceae</taxon>
        <taxon>Microbacterium</taxon>
    </lineage>
</organism>
<dbReference type="Proteomes" id="UP000187185">
    <property type="component" value="Chromosome"/>
</dbReference>
<evidence type="ECO:0000256" key="5">
    <source>
        <dbReference type="ARBA" id="ARBA00022801"/>
    </source>
</evidence>
<dbReference type="PANTHER" id="PTHR43390:SF1">
    <property type="entry name" value="CHLOROPLAST PROCESSING PEPTIDASE"/>
    <property type="match status" value="1"/>
</dbReference>
<keyword evidence="7" id="KW-1133">Transmembrane helix</keyword>
<evidence type="ECO:0000256" key="1">
    <source>
        <dbReference type="ARBA" id="ARBA00000677"/>
    </source>
</evidence>
<feature type="transmembrane region" description="Helical" evidence="7">
    <location>
        <begin position="29"/>
        <end position="48"/>
    </location>
</feature>
<feature type="active site" evidence="6">
    <location>
        <position position="131"/>
    </location>
</feature>
<keyword evidence="5 7" id="KW-0378">Hydrolase</keyword>
<gene>
    <name evidence="9" type="ORF">BOH66_08845</name>
</gene>
<sequence length="251" mass="27260">MTSDHPTDAAPLVPPVSRRRGFWSLVRDILVIVVIAIVVSLVIKTFLVRSFYIPSGSMEQTLLVKDRILVDELTPRFTGYERGDVVVFRDPGGWLPVSPAPADQSPLVQAGDWLLSLLGITASDSDEHLIKRLIGLPGDHVVCCNAIGQITVNGTPIDETPYLDLAPGQSAPEVVPFDVTVPDGSLWVLGDNRDHSRDSRYNMDQPSHGFVPIDNVVGRAFLITWPLNRFGTIDGHHEVFSGVPAAAAAGR</sequence>
<dbReference type="InterPro" id="IPR036286">
    <property type="entry name" value="LexA/Signal_pep-like_sf"/>
</dbReference>
<dbReference type="EC" id="3.4.21.89" evidence="4 7"/>
<dbReference type="CDD" id="cd06530">
    <property type="entry name" value="S26_SPase_I"/>
    <property type="match status" value="1"/>
</dbReference>
<evidence type="ECO:0000256" key="6">
    <source>
        <dbReference type="PIRSR" id="PIRSR600223-1"/>
    </source>
</evidence>
<name>A0A1P8U882_9MICO</name>
<dbReference type="STRING" id="36805.BOH66_08845"/>
<feature type="domain" description="Peptidase S26" evidence="8">
    <location>
        <begin position="28"/>
        <end position="225"/>
    </location>
</feature>
<accession>A0A1P8U882</accession>
<dbReference type="InterPro" id="IPR019758">
    <property type="entry name" value="Pept_S26A_signal_pept_1_CS"/>
</dbReference>
<dbReference type="SUPFAM" id="SSF51306">
    <property type="entry name" value="LexA/Signal peptidase"/>
    <property type="match status" value="1"/>
</dbReference>
<dbReference type="InterPro" id="IPR019533">
    <property type="entry name" value="Peptidase_S26"/>
</dbReference>
<dbReference type="GO" id="GO:0005886">
    <property type="term" value="C:plasma membrane"/>
    <property type="evidence" value="ECO:0007669"/>
    <property type="project" value="UniProtKB-SubCell"/>
</dbReference>
<dbReference type="OrthoDB" id="9815782at2"/>
<keyword evidence="7" id="KW-0645">Protease</keyword>
<evidence type="ECO:0000256" key="4">
    <source>
        <dbReference type="ARBA" id="ARBA00013208"/>
    </source>
</evidence>
<keyword evidence="7" id="KW-0812">Transmembrane</keyword>
<dbReference type="GO" id="GO:0006465">
    <property type="term" value="P:signal peptide processing"/>
    <property type="evidence" value="ECO:0007669"/>
    <property type="project" value="InterPro"/>
</dbReference>
<dbReference type="KEGG" id="maur:BOH66_08845"/>
<dbReference type="NCBIfam" id="TIGR02227">
    <property type="entry name" value="sigpep_I_bact"/>
    <property type="match status" value="1"/>
</dbReference>
<dbReference type="PRINTS" id="PR00727">
    <property type="entry name" value="LEADERPTASE"/>
</dbReference>
<dbReference type="Gene3D" id="2.10.109.10">
    <property type="entry name" value="Umud Fragment, subunit A"/>
    <property type="match status" value="1"/>
</dbReference>
<dbReference type="AlphaFoldDB" id="A0A1P8U882"/>
<reference evidence="9 10" key="1">
    <citation type="submission" date="2016-12" db="EMBL/GenBank/DDBJ databases">
        <title>Complete genome sequence of Microbacterium aurum KACC 15219.</title>
        <authorList>
            <person name="Jung Y."/>
            <person name="Shin J.-H."/>
            <person name="Lee Y.-J."/>
            <person name="Yi H."/>
            <person name="Bahn Y.-S."/>
            <person name="Kim J.F."/>
            <person name="Lee D.-W."/>
        </authorList>
    </citation>
    <scope>NUCLEOTIDE SEQUENCE [LARGE SCALE GENOMIC DNA]</scope>
    <source>
        <strain evidence="9 10">KACC 15219</strain>
    </source>
</reference>
<feature type="active site" evidence="6">
    <location>
        <position position="57"/>
    </location>
</feature>
<dbReference type="InterPro" id="IPR000223">
    <property type="entry name" value="Pept_S26A_signal_pept_1"/>
</dbReference>
<evidence type="ECO:0000313" key="9">
    <source>
        <dbReference type="EMBL" id="APZ34339.1"/>
    </source>
</evidence>
<dbReference type="GO" id="GO:0004252">
    <property type="term" value="F:serine-type endopeptidase activity"/>
    <property type="evidence" value="ECO:0007669"/>
    <property type="project" value="InterPro"/>
</dbReference>
<proteinExistence type="inferred from homology"/>
<evidence type="ECO:0000256" key="7">
    <source>
        <dbReference type="RuleBase" id="RU362042"/>
    </source>
</evidence>
<comment type="similarity">
    <text evidence="3 7">Belongs to the peptidase S26 family.</text>
</comment>
<evidence type="ECO:0000256" key="3">
    <source>
        <dbReference type="ARBA" id="ARBA00009370"/>
    </source>
</evidence>
<dbReference type="EMBL" id="CP018762">
    <property type="protein sequence ID" value="APZ34339.1"/>
    <property type="molecule type" value="Genomic_DNA"/>
</dbReference>
<dbReference type="RefSeq" id="WP_076690652.1">
    <property type="nucleotide sequence ID" value="NZ_CP018762.1"/>
</dbReference>
<keyword evidence="10" id="KW-1185">Reference proteome</keyword>
<dbReference type="Pfam" id="PF10502">
    <property type="entry name" value="Peptidase_S26"/>
    <property type="match status" value="1"/>
</dbReference>
<comment type="subcellular location">
    <subcellularLocation>
        <location evidence="2">Cell membrane</location>
        <topology evidence="2">Single-pass type II membrane protein</topology>
    </subcellularLocation>
    <subcellularLocation>
        <location evidence="7">Membrane</location>
        <topology evidence="7">Single-pass type II membrane protein</topology>
    </subcellularLocation>
</comment>
<protein>
    <recommendedName>
        <fullName evidence="4 7">Signal peptidase I</fullName>
        <ecNumber evidence="4 7">3.4.21.89</ecNumber>
    </recommendedName>
</protein>
<keyword evidence="7" id="KW-0472">Membrane</keyword>
<dbReference type="PANTHER" id="PTHR43390">
    <property type="entry name" value="SIGNAL PEPTIDASE I"/>
    <property type="match status" value="1"/>
</dbReference>